<evidence type="ECO:0000313" key="7">
    <source>
        <dbReference type="EMBL" id="SPH16557.1"/>
    </source>
</evidence>
<sequence>MTRRIVLGLLSSMTIVSAAAAETTPASVAFEEGAITQSLTGAPGDPAEGANVMSNRGLGNCVACHAVSTMPDVPFQGNVGPPLDGAGDRWEEAELRGIVSDAKMTFDGTIMPSFYKTGPYVRPGNAFTGKAAEGELAPLLTAQQIEDVVAYLLTLKE</sequence>
<dbReference type="InterPro" id="IPR009056">
    <property type="entry name" value="Cyt_c-like_dom"/>
</dbReference>
<dbReference type="Proteomes" id="UP000244924">
    <property type="component" value="Unassembled WGS sequence"/>
</dbReference>
<evidence type="ECO:0000256" key="1">
    <source>
        <dbReference type="ARBA" id="ARBA00022617"/>
    </source>
</evidence>
<accession>A0A2R8B1W5</accession>
<reference evidence="7 8" key="1">
    <citation type="submission" date="2018-03" db="EMBL/GenBank/DDBJ databases">
        <authorList>
            <person name="Keele B.F."/>
        </authorList>
    </citation>
    <scope>NUCLEOTIDE SEQUENCE [LARGE SCALE GENOMIC DNA]</scope>
    <source>
        <strain evidence="7 8">CECT 8626</strain>
    </source>
</reference>
<keyword evidence="8" id="KW-1185">Reference proteome</keyword>
<keyword evidence="5" id="KW-0732">Signal</keyword>
<evidence type="ECO:0000256" key="3">
    <source>
        <dbReference type="ARBA" id="ARBA00023004"/>
    </source>
</evidence>
<dbReference type="GO" id="GO:0046872">
    <property type="term" value="F:metal ion binding"/>
    <property type="evidence" value="ECO:0007669"/>
    <property type="project" value="UniProtKB-KW"/>
</dbReference>
<dbReference type="PROSITE" id="PS51007">
    <property type="entry name" value="CYTC"/>
    <property type="match status" value="1"/>
</dbReference>
<evidence type="ECO:0000313" key="8">
    <source>
        <dbReference type="Proteomes" id="UP000244924"/>
    </source>
</evidence>
<feature type="chain" id="PRO_5015344934" description="Cytochrome c domain-containing protein" evidence="5">
    <location>
        <begin position="21"/>
        <end position="157"/>
    </location>
</feature>
<name>A0A2R8B1W5_9RHOB</name>
<keyword evidence="1 4" id="KW-0349">Heme</keyword>
<gene>
    <name evidence="7" type="ORF">DEA8626_00067</name>
</gene>
<dbReference type="Gene3D" id="1.10.760.10">
    <property type="entry name" value="Cytochrome c-like domain"/>
    <property type="match status" value="1"/>
</dbReference>
<dbReference type="Pfam" id="PF00034">
    <property type="entry name" value="Cytochrom_C"/>
    <property type="match status" value="1"/>
</dbReference>
<dbReference type="GO" id="GO:0009055">
    <property type="term" value="F:electron transfer activity"/>
    <property type="evidence" value="ECO:0007669"/>
    <property type="project" value="InterPro"/>
</dbReference>
<feature type="signal peptide" evidence="5">
    <location>
        <begin position="1"/>
        <end position="20"/>
    </location>
</feature>
<evidence type="ECO:0000256" key="4">
    <source>
        <dbReference type="PROSITE-ProRule" id="PRU00433"/>
    </source>
</evidence>
<keyword evidence="2 4" id="KW-0479">Metal-binding</keyword>
<dbReference type="RefSeq" id="WP_108851094.1">
    <property type="nucleotide sequence ID" value="NZ_OMOQ01000001.1"/>
</dbReference>
<dbReference type="EMBL" id="OMOQ01000001">
    <property type="protein sequence ID" value="SPH16557.1"/>
    <property type="molecule type" value="Genomic_DNA"/>
</dbReference>
<keyword evidence="3 4" id="KW-0408">Iron</keyword>
<organism evidence="7 8">
    <name type="scientific">Albidovulum aquaemixtae</name>
    <dbReference type="NCBI Taxonomy" id="1542388"/>
    <lineage>
        <taxon>Bacteria</taxon>
        <taxon>Pseudomonadati</taxon>
        <taxon>Pseudomonadota</taxon>
        <taxon>Alphaproteobacteria</taxon>
        <taxon>Rhodobacterales</taxon>
        <taxon>Paracoccaceae</taxon>
        <taxon>Albidovulum</taxon>
    </lineage>
</organism>
<evidence type="ECO:0000259" key="6">
    <source>
        <dbReference type="PROSITE" id="PS51007"/>
    </source>
</evidence>
<proteinExistence type="predicted"/>
<dbReference type="GO" id="GO:0020037">
    <property type="term" value="F:heme binding"/>
    <property type="evidence" value="ECO:0007669"/>
    <property type="project" value="InterPro"/>
</dbReference>
<dbReference type="OrthoDB" id="9793634at2"/>
<evidence type="ECO:0000256" key="5">
    <source>
        <dbReference type="SAM" id="SignalP"/>
    </source>
</evidence>
<dbReference type="InterPro" id="IPR030999">
    <property type="entry name" value="Thiosulf_SoxX"/>
</dbReference>
<dbReference type="SUPFAM" id="SSF46626">
    <property type="entry name" value="Cytochrome c"/>
    <property type="match status" value="1"/>
</dbReference>
<feature type="domain" description="Cytochrome c" evidence="6">
    <location>
        <begin position="44"/>
        <end position="156"/>
    </location>
</feature>
<evidence type="ECO:0000256" key="2">
    <source>
        <dbReference type="ARBA" id="ARBA00022723"/>
    </source>
</evidence>
<protein>
    <recommendedName>
        <fullName evidence="6">Cytochrome c domain-containing protein</fullName>
    </recommendedName>
</protein>
<dbReference type="InterPro" id="IPR036909">
    <property type="entry name" value="Cyt_c-like_dom_sf"/>
</dbReference>
<dbReference type="NCBIfam" id="TIGR04485">
    <property type="entry name" value="thiosulf_SoxX"/>
    <property type="match status" value="1"/>
</dbReference>
<dbReference type="AlphaFoldDB" id="A0A2R8B1W5"/>